<evidence type="ECO:0000313" key="1">
    <source>
        <dbReference type="EMBL" id="MEB3023040.1"/>
    </source>
</evidence>
<organism evidence="1 2">
    <name type="scientific">[Mycobacterium] crassicus</name>
    <dbReference type="NCBI Taxonomy" id="2872309"/>
    <lineage>
        <taxon>Bacteria</taxon>
        <taxon>Bacillati</taxon>
        <taxon>Actinomycetota</taxon>
        <taxon>Actinomycetes</taxon>
        <taxon>Mycobacteriales</taxon>
        <taxon>Mycobacteriaceae</taxon>
        <taxon>Mycolicibacter</taxon>
    </lineage>
</organism>
<protein>
    <submittedName>
        <fullName evidence="1">Uncharacterized protein</fullName>
    </submittedName>
</protein>
<proteinExistence type="predicted"/>
<name>A0ABU5XL85_9MYCO</name>
<dbReference type="RefSeq" id="WP_329780303.1">
    <property type="nucleotide sequence ID" value="NZ_JAYJJR010000013.1"/>
</dbReference>
<sequence length="87" mass="10222">MHWYRQERADNDEWHDQNADTQLVAHGYWSLCLAEDRQQWRLVLLEQNESLDEVIAEHCERLFDTEADAKRFAADCEQRGEIGAGTS</sequence>
<dbReference type="Proteomes" id="UP001299596">
    <property type="component" value="Unassembled WGS sequence"/>
</dbReference>
<evidence type="ECO:0000313" key="2">
    <source>
        <dbReference type="Proteomes" id="UP001299596"/>
    </source>
</evidence>
<dbReference type="EMBL" id="JAYJJR010000013">
    <property type="protein sequence ID" value="MEB3023040.1"/>
    <property type="molecule type" value="Genomic_DNA"/>
</dbReference>
<accession>A0ABU5XL85</accession>
<comment type="caution">
    <text evidence="1">The sequence shown here is derived from an EMBL/GenBank/DDBJ whole genome shotgun (WGS) entry which is preliminary data.</text>
</comment>
<reference evidence="1 2" key="1">
    <citation type="submission" date="2023-12" db="EMBL/GenBank/DDBJ databases">
        <title>Description of new species of Mycobacterium terrae complex isolated from sewage at the Sao Paulo Zoological Park Foundation in Brazil.</title>
        <authorList>
            <person name="Romagnoli C.L."/>
            <person name="Conceicao E.C."/>
            <person name="Machado E."/>
            <person name="Barreto L.B.P.F."/>
            <person name="Sharma A."/>
            <person name="Silva N.M."/>
            <person name="Marques L.E."/>
            <person name="Juliana M.A."/>
            <person name="Lourenco M.C.S."/>
            <person name="Digiampietri L.A."/>
            <person name="Suffys P.N."/>
            <person name="Viana-Niero C."/>
        </authorList>
    </citation>
    <scope>NUCLEOTIDE SEQUENCE [LARGE SCALE GENOMIC DNA]</scope>
    <source>
        <strain evidence="1 2">MYC098</strain>
    </source>
</reference>
<gene>
    <name evidence="1" type="ORF">K6T79_18520</name>
</gene>
<keyword evidence="2" id="KW-1185">Reference proteome</keyword>